<organism evidence="1 2">
    <name type="scientific">Enterococcus pseudoavium</name>
    <dbReference type="NCBI Taxonomy" id="44007"/>
    <lineage>
        <taxon>Bacteria</taxon>
        <taxon>Bacillati</taxon>
        <taxon>Bacillota</taxon>
        <taxon>Bacilli</taxon>
        <taxon>Lactobacillales</taxon>
        <taxon>Enterococcaceae</taxon>
        <taxon>Enterococcus</taxon>
    </lineage>
</organism>
<gene>
    <name evidence="1" type="ORF">P7H46_06490</name>
</gene>
<reference evidence="1 2" key="1">
    <citation type="submission" date="2023-03" db="EMBL/GenBank/DDBJ databases">
        <authorList>
            <person name="Shen W."/>
            <person name="Cai J."/>
        </authorList>
    </citation>
    <scope>NUCLEOTIDE SEQUENCE [LARGE SCALE GENOMIC DNA]</scope>
    <source>
        <strain evidence="1 2">Y59</strain>
    </source>
</reference>
<dbReference type="Proteomes" id="UP001269061">
    <property type="component" value="Unassembled WGS sequence"/>
</dbReference>
<proteinExistence type="predicted"/>
<comment type="caution">
    <text evidence="1">The sequence shown here is derived from an EMBL/GenBank/DDBJ whole genome shotgun (WGS) entry which is preliminary data.</text>
</comment>
<sequence length="175" mass="20573">MMEQEIELFTKPEEVIQWIQKSGLSFDFSVEDAEILLGYLEGHDYTIGQDKEGTLYRTDIAEVQGETEVYSMDEVIDIVCQWNYEKILEEDEGRNNPKDFMDFTEHQKEYEKLKLDEMRLDRLFDMTRFGREMEALAVKLANEFIENLNQHKEIDTAVRVVSEGIQQNSTGNRGR</sequence>
<accession>A0ABU3FHF2</accession>
<name>A0ABU3FHF2_9ENTE</name>
<evidence type="ECO:0000313" key="2">
    <source>
        <dbReference type="Proteomes" id="UP001269061"/>
    </source>
</evidence>
<keyword evidence="2" id="KW-1185">Reference proteome</keyword>
<evidence type="ECO:0008006" key="3">
    <source>
        <dbReference type="Google" id="ProtNLM"/>
    </source>
</evidence>
<protein>
    <recommendedName>
        <fullName evidence="3">Multidrug transporter</fullName>
    </recommendedName>
</protein>
<evidence type="ECO:0000313" key="1">
    <source>
        <dbReference type="EMBL" id="MDT2770492.1"/>
    </source>
</evidence>
<dbReference type="EMBL" id="JARQAZ010000004">
    <property type="protein sequence ID" value="MDT2770492.1"/>
    <property type="molecule type" value="Genomic_DNA"/>
</dbReference>